<organism evidence="2">
    <name type="scientific">bioreactor metagenome</name>
    <dbReference type="NCBI Taxonomy" id="1076179"/>
    <lineage>
        <taxon>unclassified sequences</taxon>
        <taxon>metagenomes</taxon>
        <taxon>ecological metagenomes</taxon>
    </lineage>
</organism>
<dbReference type="InterPro" id="IPR012338">
    <property type="entry name" value="Beta-lactam/transpept-like"/>
</dbReference>
<evidence type="ECO:0000313" key="2">
    <source>
        <dbReference type="EMBL" id="MPL84408.1"/>
    </source>
</evidence>
<proteinExistence type="predicted"/>
<feature type="domain" description="Beta-lactamase-related" evidence="1">
    <location>
        <begin position="33"/>
        <end position="349"/>
    </location>
</feature>
<dbReference type="AlphaFoldDB" id="A0A644UZB2"/>
<dbReference type="EMBL" id="VSSQ01000189">
    <property type="protein sequence ID" value="MPL84408.1"/>
    <property type="molecule type" value="Genomic_DNA"/>
</dbReference>
<dbReference type="InterPro" id="IPR050491">
    <property type="entry name" value="AmpC-like"/>
</dbReference>
<dbReference type="InterPro" id="IPR001466">
    <property type="entry name" value="Beta-lactam-related"/>
</dbReference>
<protein>
    <submittedName>
        <fullName evidence="2">Penicillin-binding protein 4</fullName>
    </submittedName>
</protein>
<dbReference type="Gene3D" id="3.40.710.10">
    <property type="entry name" value="DD-peptidase/beta-lactamase superfamily"/>
    <property type="match status" value="1"/>
</dbReference>
<dbReference type="PANTHER" id="PTHR46825">
    <property type="entry name" value="D-ALANYL-D-ALANINE-CARBOXYPEPTIDASE/ENDOPEPTIDASE AMPH"/>
    <property type="match status" value="1"/>
</dbReference>
<dbReference type="Pfam" id="PF00144">
    <property type="entry name" value="Beta-lactamase"/>
    <property type="match status" value="1"/>
</dbReference>
<dbReference type="SUPFAM" id="SSF56601">
    <property type="entry name" value="beta-lactamase/transpeptidase-like"/>
    <property type="match status" value="1"/>
</dbReference>
<reference evidence="2" key="1">
    <citation type="submission" date="2019-08" db="EMBL/GenBank/DDBJ databases">
        <authorList>
            <person name="Kucharzyk K."/>
            <person name="Murdoch R.W."/>
            <person name="Higgins S."/>
            <person name="Loffler F."/>
        </authorList>
    </citation>
    <scope>NUCLEOTIDE SEQUENCE</scope>
</reference>
<dbReference type="PANTHER" id="PTHR46825:SF9">
    <property type="entry name" value="BETA-LACTAMASE-RELATED DOMAIN-CONTAINING PROTEIN"/>
    <property type="match status" value="1"/>
</dbReference>
<gene>
    <name evidence="2" type="primary">pbpE_2</name>
    <name evidence="2" type="ORF">SDC9_30373</name>
</gene>
<accession>A0A644UZB2</accession>
<evidence type="ECO:0000259" key="1">
    <source>
        <dbReference type="Pfam" id="PF00144"/>
    </source>
</evidence>
<sequence length="356" mass="40899">MSFSCANNKAYNDAEKICKDVDSLFSSQYPSNEPGVSVLIMKEDSVIFSQGYGIADLSTGLTIDDNTFFNIASVSKQFSAVAIMMLAEEGKLSLDDNLKKWFPDFQADFFNDIKLSHLLSHTSGIPDSRDRSNREFVTKATDVESYSYIAKLDSLNFKPGSKYEYMNPTFQLMYSIIEMASGIPFETFMKERIFNPSGMEETLYFEEGRFIPRMAHGYLQNGDTKVFEEFDYGEESFFATKADGGIYTSVREFINWEKVLRKNILISEKMTNDAHSPKIKIEEIVDNYYGYGWFIEKRADYPTKIYHTGDNGGFQIYAARYPEENILILIFSNRNDKNREENAYSIDQILKKAGWL</sequence>
<comment type="caution">
    <text evidence="2">The sequence shown here is derived from an EMBL/GenBank/DDBJ whole genome shotgun (WGS) entry which is preliminary data.</text>
</comment>
<name>A0A644UZB2_9ZZZZ</name>